<dbReference type="GO" id="GO:0016491">
    <property type="term" value="F:oxidoreductase activity"/>
    <property type="evidence" value="ECO:0007669"/>
    <property type="project" value="UniProtKB-KW"/>
</dbReference>
<evidence type="ECO:0000313" key="3">
    <source>
        <dbReference type="Proteomes" id="UP000019194"/>
    </source>
</evidence>
<dbReference type="EMBL" id="CBWP010000020">
    <property type="protein sequence ID" value="CDL36830.1"/>
    <property type="molecule type" value="Genomic_DNA"/>
</dbReference>
<proteinExistence type="predicted"/>
<dbReference type="Proteomes" id="UP000019194">
    <property type="component" value="Unassembled WGS sequence"/>
</dbReference>
<keyword evidence="1" id="KW-0472">Membrane</keyword>
<protein>
    <submittedName>
        <fullName evidence="2">NADH ubiquinone oxidoreductase chain A</fullName>
        <ecNumber evidence="2">1.6.5.3</ecNumber>
    </submittedName>
</protein>
<evidence type="ECO:0000256" key="1">
    <source>
        <dbReference type="SAM" id="Phobius"/>
    </source>
</evidence>
<keyword evidence="2" id="KW-0560">Oxidoreductase</keyword>
<feature type="transmembrane region" description="Helical" evidence="1">
    <location>
        <begin position="6"/>
        <end position="26"/>
    </location>
</feature>
<name>A0A7G2IIL2_CITFR</name>
<keyword evidence="1" id="KW-1133">Transmembrane helix</keyword>
<organism evidence="2 3">
    <name type="scientific">Citrobacter freundii</name>
    <dbReference type="NCBI Taxonomy" id="546"/>
    <lineage>
        <taxon>Bacteria</taxon>
        <taxon>Pseudomonadati</taxon>
        <taxon>Pseudomonadota</taxon>
        <taxon>Gammaproteobacteria</taxon>
        <taxon>Enterobacterales</taxon>
        <taxon>Enterobacteriaceae</taxon>
        <taxon>Citrobacter</taxon>
        <taxon>Citrobacter freundii complex</taxon>
    </lineage>
</organism>
<keyword evidence="1" id="KW-0812">Transmembrane</keyword>
<keyword evidence="2" id="KW-0830">Ubiquinone</keyword>
<evidence type="ECO:0000313" key="2">
    <source>
        <dbReference type="EMBL" id="CDL36830.1"/>
    </source>
</evidence>
<dbReference type="AlphaFoldDB" id="A0A7G2IIL2"/>
<sequence>MWKLQFFIFVLLAGLVYLVRIGALDWTPARSRRERMNPETNSIANRQR</sequence>
<comment type="caution">
    <text evidence="2">The sequence shown here is derived from an EMBL/GenBank/DDBJ whole genome shotgun (WGS) entry which is preliminary data.</text>
</comment>
<dbReference type="EC" id="1.6.5.3" evidence="2"/>
<accession>A0A7G2IIL2</accession>
<reference evidence="2 3" key="1">
    <citation type="submission" date="2013-10" db="EMBL/GenBank/DDBJ databases">
        <title>Antibiotic resistance diversity of beta-lactamase producers in the General Hospital Vienna.</title>
        <authorList>
            <person name="Barisic I."/>
            <person name="Mitteregger D."/>
            <person name="Hirschl A.M."/>
            <person name="Noehammer C."/>
            <person name="Wiesinger-Mayr H."/>
        </authorList>
    </citation>
    <scope>NUCLEOTIDE SEQUENCE [LARGE SCALE GENOMIC DNA]</scope>
    <source>
        <strain evidence="2 3">ISC11</strain>
    </source>
</reference>